<dbReference type="GO" id="GO:0032259">
    <property type="term" value="P:methylation"/>
    <property type="evidence" value="ECO:0007669"/>
    <property type="project" value="UniProtKB-KW"/>
</dbReference>
<evidence type="ECO:0000313" key="5">
    <source>
        <dbReference type="EMBL" id="QBR01718.1"/>
    </source>
</evidence>
<dbReference type="PRINTS" id="PR00508">
    <property type="entry name" value="S21N4MTFRASE"/>
</dbReference>
<dbReference type="EMBL" id="CP038150">
    <property type="protein sequence ID" value="QBR01718.1"/>
    <property type="molecule type" value="Genomic_DNA"/>
</dbReference>
<dbReference type="EC" id="2.1.1.-" evidence="3"/>
<dbReference type="AlphaFoldDB" id="A0A4P7D1H8"/>
<gene>
    <name evidence="5" type="ORF">E1956_31675</name>
</gene>
<dbReference type="Proteomes" id="UP000295727">
    <property type="component" value="Chromosome 3"/>
</dbReference>
<keyword evidence="1 5" id="KW-0489">Methyltransferase</keyword>
<dbReference type="InterPro" id="IPR002941">
    <property type="entry name" value="DNA_methylase_N4/N6"/>
</dbReference>
<dbReference type="Gene3D" id="3.40.50.150">
    <property type="entry name" value="Vaccinia Virus protein VP39"/>
    <property type="match status" value="1"/>
</dbReference>
<feature type="domain" description="DNA methylase N-4/N-6" evidence="4">
    <location>
        <begin position="71"/>
        <end position="132"/>
    </location>
</feature>
<proteinExistence type="inferred from homology"/>
<evidence type="ECO:0000256" key="1">
    <source>
        <dbReference type="ARBA" id="ARBA00022603"/>
    </source>
</evidence>
<evidence type="ECO:0000259" key="4">
    <source>
        <dbReference type="Pfam" id="PF01555"/>
    </source>
</evidence>
<dbReference type="GO" id="GO:0003677">
    <property type="term" value="F:DNA binding"/>
    <property type="evidence" value="ECO:0007669"/>
    <property type="project" value="InterPro"/>
</dbReference>
<reference evidence="5 6" key="1">
    <citation type="submission" date="2019-03" db="EMBL/GenBank/DDBJ databases">
        <title>Paraburkholderia sp. 7MH5, isolated from subtropical forest soil.</title>
        <authorList>
            <person name="Gao Z.-H."/>
            <person name="Qiu L.-H."/>
        </authorList>
    </citation>
    <scope>NUCLEOTIDE SEQUENCE [LARGE SCALE GENOMIC DNA]</scope>
    <source>
        <strain evidence="5 6">7MH5</strain>
    </source>
</reference>
<dbReference type="OrthoDB" id="9816288at2"/>
<evidence type="ECO:0000256" key="3">
    <source>
        <dbReference type="RuleBase" id="RU362026"/>
    </source>
</evidence>
<keyword evidence="2 5" id="KW-0808">Transferase</keyword>
<evidence type="ECO:0000313" key="6">
    <source>
        <dbReference type="Proteomes" id="UP000295727"/>
    </source>
</evidence>
<name>A0A4P7D1H8_9BURK</name>
<keyword evidence="6" id="KW-1185">Reference proteome</keyword>
<dbReference type="InterPro" id="IPR001091">
    <property type="entry name" value="RM_Methyltransferase"/>
</dbReference>
<sequence length="162" mass="17788">MFYGLAVTFPVNRLYAGRGVWRGVVPWCKPDARPQLGRFTAQCEYVIWGTAGSMSANPSGEVIPGFYECVAPRDRVHVTQKPLPLMRELLRIVPPGATVLDPFMGSGTTGVACVQTGRRFVGIELDPVHFECACERISNAHRQGALFVHADNASEQARLTLE</sequence>
<dbReference type="SUPFAM" id="SSF53335">
    <property type="entry name" value="S-adenosyl-L-methionine-dependent methyltransferases"/>
    <property type="match status" value="1"/>
</dbReference>
<comment type="similarity">
    <text evidence="3">Belongs to the N(4)/N(6)-methyltransferase family.</text>
</comment>
<dbReference type="InterPro" id="IPR029063">
    <property type="entry name" value="SAM-dependent_MTases_sf"/>
</dbReference>
<protein>
    <recommendedName>
        <fullName evidence="3">Methyltransferase</fullName>
        <ecNumber evidence="3">2.1.1.-</ecNumber>
    </recommendedName>
</protein>
<accession>A0A4P7D1H8</accession>
<dbReference type="RefSeq" id="WP_134756656.1">
    <property type="nucleotide sequence ID" value="NZ_CP038150.1"/>
</dbReference>
<organism evidence="5 6">
    <name type="scientific">Paraburkholderia pallida</name>
    <dbReference type="NCBI Taxonomy" id="2547399"/>
    <lineage>
        <taxon>Bacteria</taxon>
        <taxon>Pseudomonadati</taxon>
        <taxon>Pseudomonadota</taxon>
        <taxon>Betaproteobacteria</taxon>
        <taxon>Burkholderiales</taxon>
        <taxon>Burkholderiaceae</taxon>
        <taxon>Paraburkholderia</taxon>
    </lineage>
</organism>
<dbReference type="KEGG" id="ppai:E1956_31675"/>
<dbReference type="GO" id="GO:0008170">
    <property type="term" value="F:N-methyltransferase activity"/>
    <property type="evidence" value="ECO:0007669"/>
    <property type="project" value="InterPro"/>
</dbReference>
<dbReference type="Pfam" id="PF01555">
    <property type="entry name" value="N6_N4_Mtase"/>
    <property type="match status" value="1"/>
</dbReference>
<evidence type="ECO:0000256" key="2">
    <source>
        <dbReference type="ARBA" id="ARBA00022679"/>
    </source>
</evidence>